<keyword evidence="2" id="KW-1185">Reference proteome</keyword>
<evidence type="ECO:0000313" key="2">
    <source>
        <dbReference type="Proteomes" id="UP000326678"/>
    </source>
</evidence>
<name>A0A5P8VQH3_9NOSO</name>
<dbReference type="EMBL" id="CP045226">
    <property type="protein sequence ID" value="QFS42675.1"/>
    <property type="molecule type" value="Genomic_DNA"/>
</dbReference>
<accession>A0A5P8VQH3</accession>
<organism evidence="1 2">
    <name type="scientific">Nostoc sphaeroides CCNUC1</name>
    <dbReference type="NCBI Taxonomy" id="2653204"/>
    <lineage>
        <taxon>Bacteria</taxon>
        <taxon>Bacillati</taxon>
        <taxon>Cyanobacteriota</taxon>
        <taxon>Cyanophyceae</taxon>
        <taxon>Nostocales</taxon>
        <taxon>Nostocaceae</taxon>
        <taxon>Nostoc</taxon>
    </lineage>
</organism>
<dbReference type="AlphaFoldDB" id="A0A5P8VQH3"/>
<evidence type="ECO:0000313" key="1">
    <source>
        <dbReference type="EMBL" id="QFS42675.1"/>
    </source>
</evidence>
<gene>
    <name evidence="1" type="ORF">GXM_00148</name>
</gene>
<dbReference type="KEGG" id="nsh:GXM_00148"/>
<sequence>MNEVRSRGMALPCPYNYLYLTNLQSAVKCQKSIINNSLTI</sequence>
<protein>
    <submittedName>
        <fullName evidence="1">Uncharacterized protein</fullName>
    </submittedName>
</protein>
<proteinExistence type="predicted"/>
<reference evidence="1 2" key="1">
    <citation type="submission" date="2019-10" db="EMBL/GenBank/DDBJ databases">
        <title>Genomic and transcriptomic insights into the perfect genentic adaptation of a filamentous nitrogen-fixing cyanobacterium to rice fields.</title>
        <authorList>
            <person name="Chen Z."/>
        </authorList>
    </citation>
    <scope>NUCLEOTIDE SEQUENCE [LARGE SCALE GENOMIC DNA]</scope>
    <source>
        <strain evidence="1">CCNUC1</strain>
    </source>
</reference>
<dbReference type="Proteomes" id="UP000326678">
    <property type="component" value="Chromosome Gxm1"/>
</dbReference>